<dbReference type="OrthoDB" id="10252740at2759"/>
<dbReference type="STRING" id="947166.A0A1D1VYB8"/>
<organism evidence="1 2">
    <name type="scientific">Ramazzottius varieornatus</name>
    <name type="common">Water bear</name>
    <name type="synonym">Tardigrade</name>
    <dbReference type="NCBI Taxonomy" id="947166"/>
    <lineage>
        <taxon>Eukaryota</taxon>
        <taxon>Metazoa</taxon>
        <taxon>Ecdysozoa</taxon>
        <taxon>Tardigrada</taxon>
        <taxon>Eutardigrada</taxon>
        <taxon>Parachela</taxon>
        <taxon>Hypsibioidea</taxon>
        <taxon>Ramazzottiidae</taxon>
        <taxon>Ramazzottius</taxon>
    </lineage>
</organism>
<dbReference type="EMBL" id="BDGG01000012">
    <property type="protein sequence ID" value="GAV05333.1"/>
    <property type="molecule type" value="Genomic_DNA"/>
</dbReference>
<keyword evidence="2" id="KW-1185">Reference proteome</keyword>
<evidence type="ECO:0000313" key="1">
    <source>
        <dbReference type="EMBL" id="GAV05333.1"/>
    </source>
</evidence>
<sequence length="260" mass="29021">MMYGAQPDMDVKNLTQPILECFRATGETPAKKSKGEKPETVSIVPELALLTGLTDDLRTNFSNMNKILDSVRKKPGKRDEVCGLFALGLSNHPKAKEKMAAWAMTMDANLLDLEGRELPTVHLAQAGNKTAAYDRVDADGTRNLRGNKLDEAGVMNNITVFYSQPDKNKAGDFHTMLGEVGAPMGMKFVTPKEAVEETQLFFSLHHSAVTVYPVEERGQQVGHEHRHQAGHANERQTRFDFPEVLCGISRTRRSRDQVWR</sequence>
<dbReference type="InterPro" id="IPR036085">
    <property type="entry name" value="PAZ_dom_sf"/>
</dbReference>
<comment type="caution">
    <text evidence="1">The sequence shown here is derived from an EMBL/GenBank/DDBJ whole genome shotgun (WGS) entry which is preliminary data.</text>
</comment>
<dbReference type="AlphaFoldDB" id="A0A1D1VYB8"/>
<dbReference type="Gene3D" id="2.170.260.10">
    <property type="entry name" value="paz domain"/>
    <property type="match status" value="1"/>
</dbReference>
<evidence type="ECO:0000313" key="2">
    <source>
        <dbReference type="Proteomes" id="UP000186922"/>
    </source>
</evidence>
<dbReference type="Proteomes" id="UP000186922">
    <property type="component" value="Unassembled WGS sequence"/>
</dbReference>
<accession>A0A1D1VYB8</accession>
<dbReference type="SUPFAM" id="SSF101690">
    <property type="entry name" value="PAZ domain"/>
    <property type="match status" value="1"/>
</dbReference>
<gene>
    <name evidence="1" type="primary">RvY_15484</name>
    <name evidence="1" type="synonym">RvY_15484.1</name>
    <name evidence="1" type="ORF">RvY_15484-1</name>
</gene>
<protein>
    <submittedName>
        <fullName evidence="1">Uncharacterized protein</fullName>
    </submittedName>
</protein>
<proteinExistence type="predicted"/>
<reference evidence="1 2" key="1">
    <citation type="journal article" date="2016" name="Nat. Commun.">
        <title>Extremotolerant tardigrade genome and improved radiotolerance of human cultured cells by tardigrade-unique protein.</title>
        <authorList>
            <person name="Hashimoto T."/>
            <person name="Horikawa D.D."/>
            <person name="Saito Y."/>
            <person name="Kuwahara H."/>
            <person name="Kozuka-Hata H."/>
            <person name="Shin-I T."/>
            <person name="Minakuchi Y."/>
            <person name="Ohishi K."/>
            <person name="Motoyama A."/>
            <person name="Aizu T."/>
            <person name="Enomoto A."/>
            <person name="Kondo K."/>
            <person name="Tanaka S."/>
            <person name="Hara Y."/>
            <person name="Koshikawa S."/>
            <person name="Sagara H."/>
            <person name="Miura T."/>
            <person name="Yokobori S."/>
            <person name="Miyagawa K."/>
            <person name="Suzuki Y."/>
            <person name="Kubo T."/>
            <person name="Oyama M."/>
            <person name="Kohara Y."/>
            <person name="Fujiyama A."/>
            <person name="Arakawa K."/>
            <person name="Katayama T."/>
            <person name="Toyoda A."/>
            <person name="Kunieda T."/>
        </authorList>
    </citation>
    <scope>NUCLEOTIDE SEQUENCE [LARGE SCALE GENOMIC DNA]</scope>
    <source>
        <strain evidence="1 2">YOKOZUNA-1</strain>
    </source>
</reference>
<name>A0A1D1VYB8_RAMVA</name>